<accession>A0AAD5U475</accession>
<dbReference type="GO" id="GO:0004842">
    <property type="term" value="F:ubiquitin-protein transferase activity"/>
    <property type="evidence" value="ECO:0007669"/>
    <property type="project" value="InterPro"/>
</dbReference>
<dbReference type="InterPro" id="IPR044066">
    <property type="entry name" value="TRIAD_supradom"/>
</dbReference>
<proteinExistence type="predicted"/>
<dbReference type="GO" id="GO:0008270">
    <property type="term" value="F:zinc ion binding"/>
    <property type="evidence" value="ECO:0007669"/>
    <property type="project" value="UniProtKB-KW"/>
</dbReference>
<keyword evidence="11" id="KW-1185">Reference proteome</keyword>
<sequence length="388" mass="44898">MQIYSADLEQDYENLDYLYSRCSICFDEAHDFCLSRCRDQFCEGCFQRYVRETVKSSWGHATKLITCPVCNDVLTGPEWKCFLDDETIELYELYNQPYRAITRHCGECMIELKIAQKPIESPKERQSQFSEIYELISNLFKESKYKNKDSCLARFQADFCNEFSGGGNGSKSILDIYTNIMIGLGKLVGIRCSESGAFKEGAVLTLKPELLAKITLISTMFIPLETVESKWKKLQFLHISNFPKVLCPNCEDSLCFSCGESPFHENIGCSKYMKHIIIKNQDTEKVANFKWKLENSKRCPQCKIMINRDEGCNKVDCTYCGYIFCWSCEGKFENGNCSFYRCELDRTRSRVQKAEEKEKFSTSPSKTKAFTELGVPNIFQIEEKFLKY</sequence>
<evidence type="ECO:0000256" key="1">
    <source>
        <dbReference type="ARBA" id="ARBA00022679"/>
    </source>
</evidence>
<dbReference type="InterPro" id="IPR013083">
    <property type="entry name" value="Znf_RING/FYVE/PHD"/>
</dbReference>
<keyword evidence="4 7" id="KW-0863">Zinc-finger</keyword>
<evidence type="ECO:0000259" key="9">
    <source>
        <dbReference type="PROSITE" id="PS51873"/>
    </source>
</evidence>
<protein>
    <submittedName>
        <fullName evidence="10">E3 ubiquitin-protein ligase arih2</fullName>
    </submittedName>
</protein>
<evidence type="ECO:0000256" key="6">
    <source>
        <dbReference type="ARBA" id="ARBA00022833"/>
    </source>
</evidence>
<evidence type="ECO:0000313" key="10">
    <source>
        <dbReference type="EMBL" id="KAJ3220839.1"/>
    </source>
</evidence>
<evidence type="ECO:0000256" key="3">
    <source>
        <dbReference type="ARBA" id="ARBA00022737"/>
    </source>
</evidence>
<dbReference type="Gene3D" id="3.30.40.10">
    <property type="entry name" value="Zinc/RING finger domain, C3HC4 (zinc finger)"/>
    <property type="match status" value="1"/>
</dbReference>
<evidence type="ECO:0000256" key="7">
    <source>
        <dbReference type="PROSITE-ProRule" id="PRU00175"/>
    </source>
</evidence>
<dbReference type="PANTHER" id="PTHR11685">
    <property type="entry name" value="RBR FAMILY RING FINGER AND IBR DOMAIN-CONTAINING"/>
    <property type="match status" value="1"/>
</dbReference>
<gene>
    <name evidence="10" type="primary">ARIH2</name>
    <name evidence="10" type="ORF">HK099_003951</name>
</gene>
<keyword evidence="1" id="KW-0808">Transferase</keyword>
<feature type="domain" description="RING-type" evidence="9">
    <location>
        <begin position="18"/>
        <end position="346"/>
    </location>
</feature>
<evidence type="ECO:0000313" key="11">
    <source>
        <dbReference type="Proteomes" id="UP001211065"/>
    </source>
</evidence>
<dbReference type="InterPro" id="IPR001841">
    <property type="entry name" value="Znf_RING"/>
</dbReference>
<dbReference type="SUPFAM" id="SSF57850">
    <property type="entry name" value="RING/U-box"/>
    <property type="match status" value="2"/>
</dbReference>
<evidence type="ECO:0000256" key="2">
    <source>
        <dbReference type="ARBA" id="ARBA00022723"/>
    </source>
</evidence>
<dbReference type="GO" id="GO:0016567">
    <property type="term" value="P:protein ubiquitination"/>
    <property type="evidence" value="ECO:0007669"/>
    <property type="project" value="InterPro"/>
</dbReference>
<name>A0AAD5U475_9FUNG</name>
<evidence type="ECO:0000256" key="4">
    <source>
        <dbReference type="ARBA" id="ARBA00022771"/>
    </source>
</evidence>
<feature type="domain" description="RING-type" evidence="8">
    <location>
        <begin position="22"/>
        <end position="71"/>
    </location>
</feature>
<dbReference type="Proteomes" id="UP001211065">
    <property type="component" value="Unassembled WGS sequence"/>
</dbReference>
<evidence type="ECO:0000256" key="5">
    <source>
        <dbReference type="ARBA" id="ARBA00022786"/>
    </source>
</evidence>
<reference evidence="10" key="1">
    <citation type="submission" date="2020-05" db="EMBL/GenBank/DDBJ databases">
        <title>Phylogenomic resolution of chytrid fungi.</title>
        <authorList>
            <person name="Stajich J.E."/>
            <person name="Amses K."/>
            <person name="Simmons R."/>
            <person name="Seto K."/>
            <person name="Myers J."/>
            <person name="Bonds A."/>
            <person name="Quandt C.A."/>
            <person name="Barry K."/>
            <person name="Liu P."/>
            <person name="Grigoriev I."/>
            <person name="Longcore J.E."/>
            <person name="James T.Y."/>
        </authorList>
    </citation>
    <scope>NUCLEOTIDE SEQUENCE</scope>
    <source>
        <strain evidence="10">JEL0476</strain>
    </source>
</reference>
<dbReference type="InterPro" id="IPR031127">
    <property type="entry name" value="E3_UB_ligase_RBR"/>
</dbReference>
<evidence type="ECO:0000259" key="8">
    <source>
        <dbReference type="PROSITE" id="PS50089"/>
    </source>
</evidence>
<organism evidence="10 11">
    <name type="scientific">Clydaea vesicula</name>
    <dbReference type="NCBI Taxonomy" id="447962"/>
    <lineage>
        <taxon>Eukaryota</taxon>
        <taxon>Fungi</taxon>
        <taxon>Fungi incertae sedis</taxon>
        <taxon>Chytridiomycota</taxon>
        <taxon>Chytridiomycota incertae sedis</taxon>
        <taxon>Chytridiomycetes</taxon>
        <taxon>Lobulomycetales</taxon>
        <taxon>Lobulomycetaceae</taxon>
        <taxon>Clydaea</taxon>
    </lineage>
</organism>
<keyword evidence="6" id="KW-0862">Zinc</keyword>
<dbReference type="Pfam" id="PF22191">
    <property type="entry name" value="IBR_1"/>
    <property type="match status" value="1"/>
</dbReference>
<dbReference type="PROSITE" id="PS51873">
    <property type="entry name" value="TRIAD"/>
    <property type="match status" value="1"/>
</dbReference>
<dbReference type="AlphaFoldDB" id="A0AAD5U475"/>
<comment type="caution">
    <text evidence="10">The sequence shown here is derived from an EMBL/GenBank/DDBJ whole genome shotgun (WGS) entry which is preliminary data.</text>
</comment>
<dbReference type="PROSITE" id="PS50089">
    <property type="entry name" value="ZF_RING_2"/>
    <property type="match status" value="1"/>
</dbReference>
<dbReference type="Gene3D" id="1.20.120.1750">
    <property type="match status" value="1"/>
</dbReference>
<dbReference type="EMBL" id="JADGJW010000269">
    <property type="protein sequence ID" value="KAJ3220839.1"/>
    <property type="molecule type" value="Genomic_DNA"/>
</dbReference>
<keyword evidence="2" id="KW-0479">Metal-binding</keyword>
<keyword evidence="5" id="KW-0833">Ubl conjugation pathway</keyword>
<keyword evidence="3" id="KW-0677">Repeat</keyword>